<dbReference type="Gene3D" id="3.40.50.620">
    <property type="entry name" value="HUPs"/>
    <property type="match status" value="1"/>
</dbReference>
<protein>
    <recommendedName>
        <fullName evidence="8">Cytidyltransferase-like domain-containing protein</fullName>
    </recommendedName>
</protein>
<dbReference type="UniPathway" id="UPA00253">
    <property type="reaction ID" value="UER00600"/>
</dbReference>
<keyword evidence="5" id="KW-0547">Nucleotide-binding</keyword>
<keyword evidence="7" id="KW-0520">NAD</keyword>
<dbReference type="GO" id="GO:0005524">
    <property type="term" value="F:ATP binding"/>
    <property type="evidence" value="ECO:0007669"/>
    <property type="project" value="UniProtKB-KW"/>
</dbReference>
<dbReference type="SUPFAM" id="SSF52374">
    <property type="entry name" value="Nucleotidylyl transferase"/>
    <property type="match status" value="1"/>
</dbReference>
<keyword evidence="4" id="KW-0548">Nucleotidyltransferase</keyword>
<dbReference type="GO" id="GO:0009435">
    <property type="term" value="P:NAD+ biosynthetic process"/>
    <property type="evidence" value="ECO:0007669"/>
    <property type="project" value="UniProtKB-UniPathway"/>
</dbReference>
<evidence type="ECO:0000256" key="7">
    <source>
        <dbReference type="ARBA" id="ARBA00023027"/>
    </source>
</evidence>
<evidence type="ECO:0000313" key="9">
    <source>
        <dbReference type="EMBL" id="CAD7238818.1"/>
    </source>
</evidence>
<evidence type="ECO:0000256" key="6">
    <source>
        <dbReference type="ARBA" id="ARBA00022840"/>
    </source>
</evidence>
<comment type="pathway">
    <text evidence="1">Cofactor biosynthesis; NAD(+) biosynthesis.</text>
</comment>
<proteinExistence type="predicted"/>
<dbReference type="InterPro" id="IPR005248">
    <property type="entry name" value="NadD/NMNAT"/>
</dbReference>
<evidence type="ECO:0000259" key="8">
    <source>
        <dbReference type="Pfam" id="PF01467"/>
    </source>
</evidence>
<dbReference type="GO" id="GO:0070566">
    <property type="term" value="F:adenylyltransferase activity"/>
    <property type="evidence" value="ECO:0007669"/>
    <property type="project" value="UniProtKB-ARBA"/>
</dbReference>
<name>A0A7R8X1G2_9CRUS</name>
<dbReference type="EMBL" id="OB709403">
    <property type="protein sequence ID" value="CAD7238818.1"/>
    <property type="molecule type" value="Genomic_DNA"/>
</dbReference>
<dbReference type="OrthoDB" id="422187at2759"/>
<dbReference type="PANTHER" id="PTHR39321">
    <property type="entry name" value="NICOTINATE-NUCLEOTIDE ADENYLYLTRANSFERASE-RELATED"/>
    <property type="match status" value="1"/>
</dbReference>
<evidence type="ECO:0000256" key="2">
    <source>
        <dbReference type="ARBA" id="ARBA00022642"/>
    </source>
</evidence>
<dbReference type="CDD" id="cd02165">
    <property type="entry name" value="NMNAT"/>
    <property type="match status" value="1"/>
</dbReference>
<dbReference type="PANTHER" id="PTHR39321:SF3">
    <property type="entry name" value="PHOSPHOPANTETHEINE ADENYLYLTRANSFERASE"/>
    <property type="match status" value="1"/>
</dbReference>
<dbReference type="Pfam" id="PF01467">
    <property type="entry name" value="CTP_transf_like"/>
    <property type="match status" value="1"/>
</dbReference>
<organism evidence="9">
    <name type="scientific">Cyprideis torosa</name>
    <dbReference type="NCBI Taxonomy" id="163714"/>
    <lineage>
        <taxon>Eukaryota</taxon>
        <taxon>Metazoa</taxon>
        <taxon>Ecdysozoa</taxon>
        <taxon>Arthropoda</taxon>
        <taxon>Crustacea</taxon>
        <taxon>Oligostraca</taxon>
        <taxon>Ostracoda</taxon>
        <taxon>Podocopa</taxon>
        <taxon>Podocopida</taxon>
        <taxon>Cytherocopina</taxon>
        <taxon>Cytheroidea</taxon>
        <taxon>Cytherideidae</taxon>
        <taxon>Cyprideis</taxon>
    </lineage>
</organism>
<dbReference type="InterPro" id="IPR014729">
    <property type="entry name" value="Rossmann-like_a/b/a_fold"/>
</dbReference>
<dbReference type="InterPro" id="IPR004821">
    <property type="entry name" value="Cyt_trans-like"/>
</dbReference>
<evidence type="ECO:0000256" key="1">
    <source>
        <dbReference type="ARBA" id="ARBA00004790"/>
    </source>
</evidence>
<keyword evidence="3" id="KW-0808">Transferase</keyword>
<reference evidence="9" key="1">
    <citation type="submission" date="2020-11" db="EMBL/GenBank/DDBJ databases">
        <authorList>
            <person name="Tran Van P."/>
        </authorList>
    </citation>
    <scope>NUCLEOTIDE SEQUENCE</scope>
</reference>
<feature type="domain" description="Cytidyltransferase-like" evidence="8">
    <location>
        <begin position="7"/>
        <end position="148"/>
    </location>
</feature>
<sequence length="159" mass="17558">MVSPGNPLKPTPPASLSRRIEAARAMIQHPNIIVSDYEAQIGTRFTAQTLSHLRADFPDVSFAWLMGADNLAQFHLWDSWHDIMNAVPVGVLARPGARMRALYSPAARIYRFAKLPSEQSRLLCDGPTPRWCFVNLPMRGESSTAIRAAGEWTTGNGAK</sequence>
<evidence type="ECO:0000256" key="3">
    <source>
        <dbReference type="ARBA" id="ARBA00022679"/>
    </source>
</evidence>
<gene>
    <name evidence="9" type="ORF">CTOB1V02_LOCUS16633</name>
</gene>
<keyword evidence="6" id="KW-0067">ATP-binding</keyword>
<accession>A0A7R8X1G2</accession>
<evidence type="ECO:0000256" key="4">
    <source>
        <dbReference type="ARBA" id="ARBA00022695"/>
    </source>
</evidence>
<keyword evidence="2" id="KW-0662">Pyridine nucleotide biosynthesis</keyword>
<dbReference type="AlphaFoldDB" id="A0A7R8X1G2"/>
<evidence type="ECO:0000256" key="5">
    <source>
        <dbReference type="ARBA" id="ARBA00022741"/>
    </source>
</evidence>